<keyword evidence="2" id="KW-0805">Transcription regulation</keyword>
<sequence>MMPSPSPSRLLASFQEHYDDLLSFLTRRLRDRHRAADVAQETWIKLAKIDPHSITVQNDRHFIFKVAGNLAIDTLRIDQRQTRNLSAEPPSVELVDPGLPPEGLLLAKERIGILDQALQQLSPNARQALLMSRIDGMTQAQIAAELGVSPSMVAKYIGQALRHCRDWLKHNHA</sequence>
<evidence type="ECO:0000313" key="7">
    <source>
        <dbReference type="Proteomes" id="UP000215788"/>
    </source>
</evidence>
<dbReference type="AlphaFoldDB" id="A0A266NAY3"/>
<dbReference type="InterPro" id="IPR001387">
    <property type="entry name" value="Cro/C1-type_HTH"/>
</dbReference>
<dbReference type="CDD" id="cd06171">
    <property type="entry name" value="Sigma70_r4"/>
    <property type="match status" value="1"/>
</dbReference>
<protein>
    <submittedName>
        <fullName evidence="6">RNA polymerase subunit sigma</fullName>
    </submittedName>
</protein>
<keyword evidence="3" id="KW-0731">Sigma factor</keyword>
<dbReference type="PANTHER" id="PTHR43133:SF63">
    <property type="entry name" value="RNA POLYMERASE SIGMA FACTOR FECI-RELATED"/>
    <property type="match status" value="1"/>
</dbReference>
<dbReference type="PANTHER" id="PTHR43133">
    <property type="entry name" value="RNA POLYMERASE ECF-TYPE SIGMA FACTO"/>
    <property type="match status" value="1"/>
</dbReference>
<evidence type="ECO:0000256" key="2">
    <source>
        <dbReference type="ARBA" id="ARBA00023015"/>
    </source>
</evidence>
<dbReference type="Pfam" id="PF04542">
    <property type="entry name" value="Sigma70_r2"/>
    <property type="match status" value="1"/>
</dbReference>
<reference evidence="6 7" key="1">
    <citation type="submission" date="2017-08" db="EMBL/GenBank/DDBJ databases">
        <title>Genomic and metabolic characterisation of spoilage-associated Pseudomonas species.</title>
        <authorList>
            <person name="Stanborough T."/>
            <person name="Fegan N."/>
            <person name="Powell S.M."/>
            <person name="Singh T."/>
            <person name="Tamplin M.L."/>
            <person name="Chandry P.S."/>
        </authorList>
    </citation>
    <scope>NUCLEOTIDE SEQUENCE [LARGE SCALE GENOMIC DNA]</scope>
    <source>
        <strain evidence="6 7">L1802</strain>
    </source>
</reference>
<evidence type="ECO:0000313" key="6">
    <source>
        <dbReference type="EMBL" id="OZY59678.1"/>
    </source>
</evidence>
<dbReference type="GO" id="GO:0016987">
    <property type="term" value="F:sigma factor activity"/>
    <property type="evidence" value="ECO:0007669"/>
    <property type="project" value="UniProtKB-KW"/>
</dbReference>
<name>A0A266NAY3_9PSED</name>
<comment type="similarity">
    <text evidence="1">Belongs to the sigma-70 factor family. ECF subfamily.</text>
</comment>
<dbReference type="InterPro" id="IPR013249">
    <property type="entry name" value="RNA_pol_sigma70_r4_t2"/>
</dbReference>
<accession>A0A266NAY3</accession>
<dbReference type="PROSITE" id="PS50943">
    <property type="entry name" value="HTH_CROC1"/>
    <property type="match status" value="1"/>
</dbReference>
<dbReference type="GO" id="GO:0006352">
    <property type="term" value="P:DNA-templated transcription initiation"/>
    <property type="evidence" value="ECO:0007669"/>
    <property type="project" value="InterPro"/>
</dbReference>
<evidence type="ECO:0000256" key="1">
    <source>
        <dbReference type="ARBA" id="ARBA00010641"/>
    </source>
</evidence>
<evidence type="ECO:0000259" key="5">
    <source>
        <dbReference type="PROSITE" id="PS50943"/>
    </source>
</evidence>
<dbReference type="NCBIfam" id="TIGR02937">
    <property type="entry name" value="sigma70-ECF"/>
    <property type="match status" value="1"/>
</dbReference>
<dbReference type="Gene3D" id="1.10.10.10">
    <property type="entry name" value="Winged helix-like DNA-binding domain superfamily/Winged helix DNA-binding domain"/>
    <property type="match status" value="1"/>
</dbReference>
<dbReference type="InterPro" id="IPR007627">
    <property type="entry name" value="RNA_pol_sigma70_r2"/>
</dbReference>
<keyword evidence="4" id="KW-0804">Transcription</keyword>
<dbReference type="InterPro" id="IPR036388">
    <property type="entry name" value="WH-like_DNA-bd_sf"/>
</dbReference>
<feature type="domain" description="HTH cro/C1-type" evidence="5">
    <location>
        <begin position="136"/>
        <end position="156"/>
    </location>
</feature>
<dbReference type="OrthoDB" id="9797134at2"/>
<organism evidence="6 7">
    <name type="scientific">Pseudomonas lundensis</name>
    <dbReference type="NCBI Taxonomy" id="86185"/>
    <lineage>
        <taxon>Bacteria</taxon>
        <taxon>Pseudomonadati</taxon>
        <taxon>Pseudomonadota</taxon>
        <taxon>Gammaproteobacteria</taxon>
        <taxon>Pseudomonadales</taxon>
        <taxon>Pseudomonadaceae</taxon>
        <taxon>Pseudomonas</taxon>
    </lineage>
</organism>
<gene>
    <name evidence="6" type="ORF">CJF39_10165</name>
</gene>
<dbReference type="Pfam" id="PF08281">
    <property type="entry name" value="Sigma70_r4_2"/>
    <property type="match status" value="1"/>
</dbReference>
<evidence type="ECO:0000256" key="3">
    <source>
        <dbReference type="ARBA" id="ARBA00023082"/>
    </source>
</evidence>
<dbReference type="InterPro" id="IPR013325">
    <property type="entry name" value="RNA_pol_sigma_r2"/>
</dbReference>
<dbReference type="Gene3D" id="1.10.1740.10">
    <property type="match status" value="1"/>
</dbReference>
<dbReference type="InterPro" id="IPR013324">
    <property type="entry name" value="RNA_pol_sigma_r3/r4-like"/>
</dbReference>
<dbReference type="InterPro" id="IPR039425">
    <property type="entry name" value="RNA_pol_sigma-70-like"/>
</dbReference>
<proteinExistence type="inferred from homology"/>
<dbReference type="SUPFAM" id="SSF88946">
    <property type="entry name" value="Sigma2 domain of RNA polymerase sigma factors"/>
    <property type="match status" value="1"/>
</dbReference>
<comment type="caution">
    <text evidence="6">The sequence shown here is derived from an EMBL/GenBank/DDBJ whole genome shotgun (WGS) entry which is preliminary data.</text>
</comment>
<evidence type="ECO:0000256" key="4">
    <source>
        <dbReference type="ARBA" id="ARBA00023163"/>
    </source>
</evidence>
<dbReference type="EMBL" id="NQKI01000012">
    <property type="protein sequence ID" value="OZY59678.1"/>
    <property type="molecule type" value="Genomic_DNA"/>
</dbReference>
<dbReference type="GO" id="GO:0003677">
    <property type="term" value="F:DNA binding"/>
    <property type="evidence" value="ECO:0007669"/>
    <property type="project" value="InterPro"/>
</dbReference>
<dbReference type="SUPFAM" id="SSF88659">
    <property type="entry name" value="Sigma3 and sigma4 domains of RNA polymerase sigma factors"/>
    <property type="match status" value="1"/>
</dbReference>
<dbReference type="Proteomes" id="UP000215788">
    <property type="component" value="Unassembled WGS sequence"/>
</dbReference>
<dbReference type="InterPro" id="IPR014284">
    <property type="entry name" value="RNA_pol_sigma-70_dom"/>
</dbReference>